<sequence length="427" mass="45441">MTAGRRVRRTRRAGLVGVVAAAVAATVFTVPAQARDTGGTRGGGGGHEATQRAFDTLVAQGIPGVTGEARDSKGVWKGTSGVGDLVTGTPRGAHDKYRAGSITKTFVAVVLLQMEAEGRLDLDDSVEKHLPGLVRGNGNDGRKITVRQLLNHTSGLFNYTSDPDFRARSLLAPGFFHYRYHTYTPRDLVRTALAHRPDFAPGTHHSYSNTGYVLAGLIIEKAGGNSYEHEIRERIIEPLKLRGTSLPGRDPRIPAPSARNYATMSDDPAATRYHEVTENNMSWAWGVGDIISTTADLNRFLGTLLRGGLLPARQLAAMKTAVATPGDALYSSYGLGIYTVRNGCGATLWSHSGGVNGAVSEMVATPDGRHLFSYNLNGVRGMPTANPVDAEFCPPTGAPGGTAGTAATERAHRERDAAADRWAALSR</sequence>
<dbReference type="Proteomes" id="UP001291653">
    <property type="component" value="Unassembled WGS sequence"/>
</dbReference>
<evidence type="ECO:0000256" key="1">
    <source>
        <dbReference type="SAM" id="MobiDB-lite"/>
    </source>
</evidence>
<protein>
    <submittedName>
        <fullName evidence="4">Serine hydrolase</fullName>
    </submittedName>
</protein>
<evidence type="ECO:0000313" key="5">
    <source>
        <dbReference type="Proteomes" id="UP001291653"/>
    </source>
</evidence>
<dbReference type="PANTHER" id="PTHR46825">
    <property type="entry name" value="D-ALANYL-D-ALANINE-CARBOXYPEPTIDASE/ENDOPEPTIDASE AMPH"/>
    <property type="match status" value="1"/>
</dbReference>
<keyword evidence="5" id="KW-1185">Reference proteome</keyword>
<feature type="compositionally biased region" description="Basic and acidic residues" evidence="1">
    <location>
        <begin position="409"/>
        <end position="419"/>
    </location>
</feature>
<feature type="chain" id="PRO_5047165085" evidence="2">
    <location>
        <begin position="35"/>
        <end position="427"/>
    </location>
</feature>
<dbReference type="SUPFAM" id="SSF56601">
    <property type="entry name" value="beta-lactamase/transpeptidase-like"/>
    <property type="match status" value="1"/>
</dbReference>
<comment type="caution">
    <text evidence="4">The sequence shown here is derived from an EMBL/GenBank/DDBJ whole genome shotgun (WGS) entry which is preliminary data.</text>
</comment>
<name>A0ABQ5NUS4_9ACTN</name>
<dbReference type="PANTHER" id="PTHR46825:SF7">
    <property type="entry name" value="D-ALANYL-D-ALANINE CARBOXYPEPTIDASE"/>
    <property type="match status" value="1"/>
</dbReference>
<keyword evidence="4" id="KW-0378">Hydrolase</keyword>
<accession>A0ABQ5NUS4</accession>
<dbReference type="InterPro" id="IPR001466">
    <property type="entry name" value="Beta-lactam-related"/>
</dbReference>
<evidence type="ECO:0000259" key="3">
    <source>
        <dbReference type="Pfam" id="PF00144"/>
    </source>
</evidence>
<dbReference type="Pfam" id="PF00144">
    <property type="entry name" value="Beta-lactamase"/>
    <property type="match status" value="1"/>
</dbReference>
<proteinExistence type="predicted"/>
<keyword evidence="2" id="KW-0732">Signal</keyword>
<feature type="region of interest" description="Disordered" evidence="1">
    <location>
        <begin position="394"/>
        <end position="427"/>
    </location>
</feature>
<feature type="domain" description="Beta-lactamase-related" evidence="3">
    <location>
        <begin position="51"/>
        <end position="382"/>
    </location>
</feature>
<feature type="signal peptide" evidence="2">
    <location>
        <begin position="1"/>
        <end position="34"/>
    </location>
</feature>
<dbReference type="EMBL" id="BSBI01000002">
    <property type="protein sequence ID" value="GLF94012.1"/>
    <property type="molecule type" value="Genomic_DNA"/>
</dbReference>
<dbReference type="InterPro" id="IPR012338">
    <property type="entry name" value="Beta-lactam/transpept-like"/>
</dbReference>
<dbReference type="Gene3D" id="3.40.710.10">
    <property type="entry name" value="DD-peptidase/beta-lactamase superfamily"/>
    <property type="match status" value="1"/>
</dbReference>
<dbReference type="GO" id="GO:0016787">
    <property type="term" value="F:hydrolase activity"/>
    <property type="evidence" value="ECO:0007669"/>
    <property type="project" value="UniProtKB-KW"/>
</dbReference>
<dbReference type="RefSeq" id="WP_323446082.1">
    <property type="nucleotide sequence ID" value="NZ_BSBI01000002.1"/>
</dbReference>
<dbReference type="InterPro" id="IPR050491">
    <property type="entry name" value="AmpC-like"/>
</dbReference>
<evidence type="ECO:0000256" key="2">
    <source>
        <dbReference type="SAM" id="SignalP"/>
    </source>
</evidence>
<reference evidence="4 5" key="1">
    <citation type="submission" date="2022-10" db="EMBL/GenBank/DDBJ databases">
        <title>Draft genome sequence of Streptomyces sp. YSPA8.</title>
        <authorList>
            <person name="Moriuchi R."/>
            <person name="Dohra H."/>
            <person name="Yamamura H."/>
            <person name="Kodani S."/>
        </authorList>
    </citation>
    <scope>NUCLEOTIDE SEQUENCE [LARGE SCALE GENOMIC DNA]</scope>
    <source>
        <strain evidence="4 5">YSPA8</strain>
    </source>
</reference>
<organism evidence="4 5">
    <name type="scientific">Streptomyces yaizuensis</name>
    <dbReference type="NCBI Taxonomy" id="2989713"/>
    <lineage>
        <taxon>Bacteria</taxon>
        <taxon>Bacillati</taxon>
        <taxon>Actinomycetota</taxon>
        <taxon>Actinomycetes</taxon>
        <taxon>Kitasatosporales</taxon>
        <taxon>Streptomycetaceae</taxon>
        <taxon>Streptomyces</taxon>
    </lineage>
</organism>
<evidence type="ECO:0000313" key="4">
    <source>
        <dbReference type="EMBL" id="GLF94012.1"/>
    </source>
</evidence>
<gene>
    <name evidence="4" type="ORF">SYYSPA8_06965</name>
</gene>